<dbReference type="InterPro" id="IPR004307">
    <property type="entry name" value="TspO_MBR"/>
</dbReference>
<protein>
    <recommendedName>
        <fullName evidence="9">Tryptophan-rich sensory protein</fullName>
    </recommendedName>
</protein>
<evidence type="ECO:0000256" key="2">
    <source>
        <dbReference type="ARBA" id="ARBA00007524"/>
    </source>
</evidence>
<evidence type="ECO:0000313" key="8">
    <source>
        <dbReference type="Proteomes" id="UP000321567"/>
    </source>
</evidence>
<comment type="caution">
    <text evidence="7">The sequence shown here is derived from an EMBL/GenBank/DDBJ whole genome shotgun (WGS) entry which is preliminary data.</text>
</comment>
<evidence type="ECO:0000256" key="4">
    <source>
        <dbReference type="ARBA" id="ARBA00022989"/>
    </source>
</evidence>
<dbReference type="Pfam" id="PF03073">
    <property type="entry name" value="TspO_MBR"/>
    <property type="match status" value="1"/>
</dbReference>
<dbReference type="EMBL" id="BJZO01000055">
    <property type="protein sequence ID" value="GEO81983.1"/>
    <property type="molecule type" value="Genomic_DNA"/>
</dbReference>
<dbReference type="CDD" id="cd15904">
    <property type="entry name" value="TSPO_MBR"/>
    <property type="match status" value="1"/>
</dbReference>
<dbReference type="GO" id="GO:0033013">
    <property type="term" value="P:tetrapyrrole metabolic process"/>
    <property type="evidence" value="ECO:0007669"/>
    <property type="project" value="UniProtKB-ARBA"/>
</dbReference>
<evidence type="ECO:0000256" key="1">
    <source>
        <dbReference type="ARBA" id="ARBA00004141"/>
    </source>
</evidence>
<dbReference type="GO" id="GO:0016020">
    <property type="term" value="C:membrane"/>
    <property type="evidence" value="ECO:0007669"/>
    <property type="project" value="UniProtKB-SubCell"/>
</dbReference>
<feature type="transmembrane region" description="Helical" evidence="6">
    <location>
        <begin position="147"/>
        <end position="167"/>
    </location>
</feature>
<dbReference type="PANTHER" id="PTHR10057:SF0">
    <property type="entry name" value="TRANSLOCATOR PROTEIN"/>
    <property type="match status" value="1"/>
</dbReference>
<comment type="subcellular location">
    <subcellularLocation>
        <location evidence="1">Membrane</location>
        <topology evidence="1">Multi-pass membrane protein</topology>
    </subcellularLocation>
</comment>
<proteinExistence type="inferred from homology"/>
<evidence type="ECO:0000256" key="3">
    <source>
        <dbReference type="ARBA" id="ARBA00022692"/>
    </source>
</evidence>
<keyword evidence="8" id="KW-1185">Reference proteome</keyword>
<comment type="similarity">
    <text evidence="2">Belongs to the TspO/BZRP family.</text>
</comment>
<feature type="transmembrane region" description="Helical" evidence="6">
    <location>
        <begin position="115"/>
        <end position="135"/>
    </location>
</feature>
<evidence type="ECO:0000256" key="6">
    <source>
        <dbReference type="SAM" id="Phobius"/>
    </source>
</evidence>
<name>A0A512H952_9PROT</name>
<feature type="transmembrane region" description="Helical" evidence="6">
    <location>
        <begin position="74"/>
        <end position="95"/>
    </location>
</feature>
<keyword evidence="5 6" id="KW-0472">Membrane</keyword>
<dbReference type="Proteomes" id="UP000321567">
    <property type="component" value="Unassembled WGS sequence"/>
</dbReference>
<dbReference type="InterPro" id="IPR038330">
    <property type="entry name" value="TspO/MBR-related_sf"/>
</dbReference>
<sequence length="223" mass="24365">MTELETGLARFKTIAGTVGARLNPLLDKGLARVTPWVNQGIDRLGKVEKIKTAAESVSARVKTFVGEPADANKVGVVLGGVVVVVMILGGIVTRANVEGWYNGLEHPFFTPPNAAFGPLWAIMFTLMGVAAWRVWKVKGWTGSRDALTLWGISLFFNLMWSVLFFAFGWMGLAFIWDLLFLAVTAMVARSFFLIEEKAGWLMTPVAIWVGFAALLNLGMLAVN</sequence>
<organism evidence="7 8">
    <name type="scientific">Pararhodospirillum oryzae</name>
    <dbReference type="NCBI Taxonomy" id="478448"/>
    <lineage>
        <taxon>Bacteria</taxon>
        <taxon>Pseudomonadati</taxon>
        <taxon>Pseudomonadota</taxon>
        <taxon>Alphaproteobacteria</taxon>
        <taxon>Rhodospirillales</taxon>
        <taxon>Rhodospirillaceae</taxon>
        <taxon>Pararhodospirillum</taxon>
    </lineage>
</organism>
<feature type="transmembrane region" description="Helical" evidence="6">
    <location>
        <begin position="173"/>
        <end position="194"/>
    </location>
</feature>
<dbReference type="RefSeq" id="WP_170245072.1">
    <property type="nucleotide sequence ID" value="NZ_BJZO01000055.1"/>
</dbReference>
<dbReference type="FunFam" id="1.20.1260.100:FF:000001">
    <property type="entry name" value="translocator protein 2"/>
    <property type="match status" value="1"/>
</dbReference>
<dbReference type="AlphaFoldDB" id="A0A512H952"/>
<dbReference type="PANTHER" id="PTHR10057">
    <property type="entry name" value="PERIPHERAL-TYPE BENZODIAZEPINE RECEPTOR"/>
    <property type="match status" value="1"/>
</dbReference>
<feature type="transmembrane region" description="Helical" evidence="6">
    <location>
        <begin position="201"/>
        <end position="222"/>
    </location>
</feature>
<accession>A0A512H952</accession>
<keyword evidence="4 6" id="KW-1133">Transmembrane helix</keyword>
<gene>
    <name evidence="7" type="ORF">ROR02_21140</name>
</gene>
<keyword evidence="3 6" id="KW-0812">Transmembrane</keyword>
<evidence type="ECO:0000256" key="5">
    <source>
        <dbReference type="ARBA" id="ARBA00023136"/>
    </source>
</evidence>
<evidence type="ECO:0008006" key="9">
    <source>
        <dbReference type="Google" id="ProtNLM"/>
    </source>
</evidence>
<evidence type="ECO:0000313" key="7">
    <source>
        <dbReference type="EMBL" id="GEO81983.1"/>
    </source>
</evidence>
<dbReference type="Gene3D" id="1.20.1260.100">
    <property type="entry name" value="TspO/MBR protein"/>
    <property type="match status" value="1"/>
</dbReference>
<reference evidence="7 8" key="1">
    <citation type="submission" date="2019-07" db="EMBL/GenBank/DDBJ databases">
        <title>Whole genome shotgun sequence of Rhodospirillum oryzae NBRC 107573.</title>
        <authorList>
            <person name="Hosoyama A."/>
            <person name="Uohara A."/>
            <person name="Ohji S."/>
            <person name="Ichikawa N."/>
        </authorList>
    </citation>
    <scope>NUCLEOTIDE SEQUENCE [LARGE SCALE GENOMIC DNA]</scope>
    <source>
        <strain evidence="7 8">NBRC 107573</strain>
    </source>
</reference>